<feature type="domain" description="Rieske" evidence="6">
    <location>
        <begin position="58"/>
        <end position="148"/>
    </location>
</feature>
<evidence type="ECO:0000256" key="3">
    <source>
        <dbReference type="ARBA" id="ARBA00023004"/>
    </source>
</evidence>
<comment type="caution">
    <text evidence="7">The sequence shown here is derived from an EMBL/GenBank/DDBJ whole genome shotgun (WGS) entry which is preliminary data.</text>
</comment>
<accession>A0A2A9DNW9</accession>
<dbReference type="InterPro" id="IPR017941">
    <property type="entry name" value="Rieske_2Fe-2S"/>
</dbReference>
<dbReference type="EMBL" id="PDJF01000001">
    <property type="protein sequence ID" value="PFG27672.1"/>
    <property type="molecule type" value="Genomic_DNA"/>
</dbReference>
<evidence type="ECO:0000313" key="7">
    <source>
        <dbReference type="EMBL" id="PFG27672.1"/>
    </source>
</evidence>
<keyword evidence="3" id="KW-0408">Iron</keyword>
<evidence type="ECO:0000256" key="2">
    <source>
        <dbReference type="ARBA" id="ARBA00022723"/>
    </source>
</evidence>
<evidence type="ECO:0000259" key="6">
    <source>
        <dbReference type="PROSITE" id="PS51296"/>
    </source>
</evidence>
<name>A0A2A9DNW9_9CORY</name>
<evidence type="ECO:0000256" key="1">
    <source>
        <dbReference type="ARBA" id="ARBA00022714"/>
    </source>
</evidence>
<keyword evidence="2" id="KW-0479">Metal-binding</keyword>
<gene>
    <name evidence="7" type="ORF">ATK06_0748</name>
</gene>
<organism evidence="7 8">
    <name type="scientific">Corynebacterium renale</name>
    <dbReference type="NCBI Taxonomy" id="1724"/>
    <lineage>
        <taxon>Bacteria</taxon>
        <taxon>Bacillati</taxon>
        <taxon>Actinomycetota</taxon>
        <taxon>Actinomycetes</taxon>
        <taxon>Mycobacteriales</taxon>
        <taxon>Corynebacteriaceae</taxon>
        <taxon>Corynebacterium</taxon>
    </lineage>
</organism>
<proteinExistence type="predicted"/>
<dbReference type="InterPro" id="IPR036922">
    <property type="entry name" value="Rieske_2Fe-2S_sf"/>
</dbReference>
<dbReference type="AlphaFoldDB" id="A0A2A9DNW9"/>
<dbReference type="SUPFAM" id="SSF50022">
    <property type="entry name" value="ISP domain"/>
    <property type="match status" value="1"/>
</dbReference>
<dbReference type="GO" id="GO:0016705">
    <property type="term" value="F:oxidoreductase activity, acting on paired donors, with incorporation or reduction of molecular oxygen"/>
    <property type="evidence" value="ECO:0007669"/>
    <property type="project" value="UniProtKB-ARBA"/>
</dbReference>
<reference evidence="7 8" key="1">
    <citation type="submission" date="2017-10" db="EMBL/GenBank/DDBJ databases">
        <title>Sequencing the genomes of 1000 actinobacteria strains.</title>
        <authorList>
            <person name="Klenk H.-P."/>
        </authorList>
    </citation>
    <scope>NUCLEOTIDE SEQUENCE [LARGE SCALE GENOMIC DNA]</scope>
    <source>
        <strain evidence="7 8">DSM 20688</strain>
    </source>
</reference>
<feature type="compositionally biased region" description="Polar residues" evidence="5">
    <location>
        <begin position="136"/>
        <end position="150"/>
    </location>
</feature>
<dbReference type="STRING" id="1724.GCA_001044175_00644"/>
<dbReference type="GO" id="GO:0004497">
    <property type="term" value="F:monooxygenase activity"/>
    <property type="evidence" value="ECO:0007669"/>
    <property type="project" value="UniProtKB-ARBA"/>
</dbReference>
<dbReference type="Gene3D" id="2.102.10.10">
    <property type="entry name" value="Rieske [2Fe-2S] iron-sulphur domain"/>
    <property type="match status" value="1"/>
</dbReference>
<dbReference type="GO" id="GO:0051537">
    <property type="term" value="F:2 iron, 2 sulfur cluster binding"/>
    <property type="evidence" value="ECO:0007669"/>
    <property type="project" value="UniProtKB-KW"/>
</dbReference>
<keyword evidence="4" id="KW-0411">Iron-sulfur</keyword>
<evidence type="ECO:0000256" key="5">
    <source>
        <dbReference type="SAM" id="MobiDB-lite"/>
    </source>
</evidence>
<protein>
    <submittedName>
        <fullName evidence="7">Nitrite reductase/ring-hydroxylating ferredoxin subunit</fullName>
    </submittedName>
</protein>
<dbReference type="PROSITE" id="PS51296">
    <property type="entry name" value="RIESKE"/>
    <property type="match status" value="1"/>
</dbReference>
<keyword evidence="8" id="KW-1185">Reference proteome</keyword>
<keyword evidence="1" id="KW-0001">2Fe-2S</keyword>
<dbReference type="GO" id="GO:0046872">
    <property type="term" value="F:metal ion binding"/>
    <property type="evidence" value="ECO:0007669"/>
    <property type="project" value="UniProtKB-KW"/>
</dbReference>
<evidence type="ECO:0000256" key="4">
    <source>
        <dbReference type="ARBA" id="ARBA00023014"/>
    </source>
</evidence>
<dbReference type="Proteomes" id="UP000221653">
    <property type="component" value="Unassembled WGS sequence"/>
</dbReference>
<dbReference type="CDD" id="cd03467">
    <property type="entry name" value="Rieske"/>
    <property type="match status" value="1"/>
</dbReference>
<evidence type="ECO:0000313" key="8">
    <source>
        <dbReference type="Proteomes" id="UP000221653"/>
    </source>
</evidence>
<feature type="region of interest" description="Disordered" evidence="5">
    <location>
        <begin position="131"/>
        <end position="150"/>
    </location>
</feature>
<dbReference type="Pfam" id="PF00355">
    <property type="entry name" value="Rieske"/>
    <property type="match status" value="1"/>
</dbReference>
<sequence length="150" mass="15249">MAITYISPLADATGGPVGYPRSMSDTHTAPACSRRLFLVGSATTFAGILAAACGSTSTEEVAATDVPVGSAIIVGDFIIAQPTAGEYRAYSVICPHQNSRITEVEGSTVRCTNHNSIFDIATGKVLEGPARDGLTPAQTDASGGTVTVTG</sequence>